<dbReference type="Proteomes" id="UP000783742">
    <property type="component" value="Unassembled WGS sequence"/>
</dbReference>
<keyword evidence="1" id="KW-0472">Membrane</keyword>
<dbReference type="PANTHER" id="PTHR33393:SF12">
    <property type="entry name" value="CAPSULE BIOSYNTHESIS PROTEIN CAPA"/>
    <property type="match status" value="1"/>
</dbReference>
<reference evidence="3 4" key="1">
    <citation type="submission" date="2021-06" db="EMBL/GenBank/DDBJ databases">
        <authorList>
            <person name="Sun Q."/>
            <person name="Li D."/>
        </authorList>
    </citation>
    <scope>NUCLEOTIDE SEQUENCE [LARGE SCALE GENOMIC DNA]</scope>
    <source>
        <strain evidence="3 4">MSJ-1</strain>
    </source>
</reference>
<dbReference type="InterPro" id="IPR019079">
    <property type="entry name" value="Capsule_synth_CapA"/>
</dbReference>
<comment type="caution">
    <text evidence="3">The sequence shown here is derived from an EMBL/GenBank/DDBJ whole genome shotgun (WGS) entry which is preliminary data.</text>
</comment>
<gene>
    <name evidence="3" type="ORF">KQI68_09395</name>
</gene>
<dbReference type="RefSeq" id="WP_216549865.1">
    <property type="nucleotide sequence ID" value="NZ_JAHLQO010000006.1"/>
</dbReference>
<proteinExistence type="predicted"/>
<evidence type="ECO:0000313" key="4">
    <source>
        <dbReference type="Proteomes" id="UP000783742"/>
    </source>
</evidence>
<evidence type="ECO:0000313" key="3">
    <source>
        <dbReference type="EMBL" id="MBU5670044.1"/>
    </source>
</evidence>
<keyword evidence="1" id="KW-0812">Transmembrane</keyword>
<dbReference type="SMART" id="SM00854">
    <property type="entry name" value="PGA_cap"/>
    <property type="match status" value="1"/>
</dbReference>
<protein>
    <submittedName>
        <fullName evidence="3">CapA family protein</fullName>
    </submittedName>
</protein>
<evidence type="ECO:0000256" key="1">
    <source>
        <dbReference type="SAM" id="Phobius"/>
    </source>
</evidence>
<dbReference type="CDD" id="cd07381">
    <property type="entry name" value="MPP_CapA"/>
    <property type="match status" value="1"/>
</dbReference>
<dbReference type="EMBL" id="JAHLQO010000006">
    <property type="protein sequence ID" value="MBU5670044.1"/>
    <property type="molecule type" value="Genomic_DNA"/>
</dbReference>
<dbReference type="Pfam" id="PF09587">
    <property type="entry name" value="PGA_cap"/>
    <property type="match status" value="1"/>
</dbReference>
<name>A0ABS6FIP8_9FIRM</name>
<dbReference type="PANTHER" id="PTHR33393">
    <property type="entry name" value="POLYGLUTAMINE SYNTHESIS ACCESSORY PROTEIN RV0574C-RELATED"/>
    <property type="match status" value="1"/>
</dbReference>
<keyword evidence="4" id="KW-1185">Reference proteome</keyword>
<organism evidence="3 4">
    <name type="scientific">Peptoniphilus ovalis</name>
    <dbReference type="NCBI Taxonomy" id="2841503"/>
    <lineage>
        <taxon>Bacteria</taxon>
        <taxon>Bacillati</taxon>
        <taxon>Bacillota</taxon>
        <taxon>Tissierellia</taxon>
        <taxon>Tissierellales</taxon>
        <taxon>Peptoniphilaceae</taxon>
        <taxon>Peptoniphilus</taxon>
    </lineage>
</organism>
<feature type="domain" description="Capsule synthesis protein CapA" evidence="2">
    <location>
        <begin position="61"/>
        <end position="303"/>
    </location>
</feature>
<dbReference type="InterPro" id="IPR052169">
    <property type="entry name" value="CW_Biosynth-Accessory"/>
</dbReference>
<keyword evidence="1" id="KW-1133">Transmembrane helix</keyword>
<accession>A0ABS6FIP8</accession>
<sequence>MKNFKYIFISFVILVLTAGLFIIGSNYNNIMGNKKEIIENKKEITPNKKDKKEIPQKSRVEIFAMGDMIFHRPIVKNYAVENSYDFTPIFNNISGEIKSVDIAVANFEGSVNSNRALSGFPLFNFPKESIYSLKNVGFDVLSTSNNHALDTGIDGVHETINHIKESGMEVFGTLKEDSVDKGIVIEKNGIKIGFISFTDTLNGMDSLMNGREYSVNTFGQDFMTDISNLKAKSDIVIVYPHWGNEYQFRPTERQIFLKDNMQQAGADIILGSHPHVLQRYEVEDRDNKKFFTIYSMGNALSNQRVVNLKKKGVETGVFVKLIVEKDLNSNVTKLVEYGVYPTMVNRYHGGRGLIYDVVKLEDLMDGGRLSDTATESLRRDAANKYTEAIKVLKGEI</sequence>
<feature type="transmembrane region" description="Helical" evidence="1">
    <location>
        <begin position="6"/>
        <end position="27"/>
    </location>
</feature>
<evidence type="ECO:0000259" key="2">
    <source>
        <dbReference type="SMART" id="SM00854"/>
    </source>
</evidence>